<dbReference type="EMBL" id="PTRA01000001">
    <property type="protein sequence ID" value="PQA59662.1"/>
    <property type="molecule type" value="Genomic_DNA"/>
</dbReference>
<dbReference type="OrthoDB" id="9874883at2"/>
<keyword evidence="1" id="KW-0175">Coiled coil</keyword>
<evidence type="ECO:0000313" key="3">
    <source>
        <dbReference type="Proteomes" id="UP000239590"/>
    </source>
</evidence>
<name>A0A2S7IPP6_9BACT</name>
<gene>
    <name evidence="2" type="ORF">C5O19_08520</name>
</gene>
<evidence type="ECO:0000256" key="1">
    <source>
        <dbReference type="SAM" id="Coils"/>
    </source>
</evidence>
<protein>
    <submittedName>
        <fullName evidence="2">Uncharacterized protein</fullName>
    </submittedName>
</protein>
<comment type="caution">
    <text evidence="2">The sequence shown here is derived from an EMBL/GenBank/DDBJ whole genome shotgun (WGS) entry which is preliminary data.</text>
</comment>
<dbReference type="Proteomes" id="UP000239590">
    <property type="component" value="Unassembled WGS sequence"/>
</dbReference>
<feature type="coiled-coil region" evidence="1">
    <location>
        <begin position="49"/>
        <end position="83"/>
    </location>
</feature>
<proteinExistence type="predicted"/>
<sequence>MIEPLLLERILVSLANTQSSSLLTFRLLLEDKSEDTKRTYYALHKVETLENAILLLGSLNHDYEQLQRALLEAQKDYQAILEEINTRPPHIH</sequence>
<reference evidence="3" key="1">
    <citation type="submission" date="2018-02" db="EMBL/GenBank/DDBJ databases">
        <title>Genome sequencing of Solimonas sp. HR-BB.</title>
        <authorList>
            <person name="Lee Y."/>
            <person name="Jeon C.O."/>
        </authorList>
    </citation>
    <scope>NUCLEOTIDE SEQUENCE [LARGE SCALE GENOMIC DNA]</scope>
    <source>
        <strain evidence="3">HR-U</strain>
    </source>
</reference>
<dbReference type="RefSeq" id="WP_104711322.1">
    <property type="nucleotide sequence ID" value="NZ_PTRA01000001.1"/>
</dbReference>
<organism evidence="2 3">
    <name type="scientific">Siphonobacter curvatus</name>
    <dbReference type="NCBI Taxonomy" id="2094562"/>
    <lineage>
        <taxon>Bacteria</taxon>
        <taxon>Pseudomonadati</taxon>
        <taxon>Bacteroidota</taxon>
        <taxon>Cytophagia</taxon>
        <taxon>Cytophagales</taxon>
        <taxon>Cytophagaceae</taxon>
        <taxon>Siphonobacter</taxon>
    </lineage>
</organism>
<keyword evidence="3" id="KW-1185">Reference proteome</keyword>
<accession>A0A2S7IPP6</accession>
<dbReference type="AlphaFoldDB" id="A0A2S7IPP6"/>
<evidence type="ECO:0000313" key="2">
    <source>
        <dbReference type="EMBL" id="PQA59662.1"/>
    </source>
</evidence>